<evidence type="ECO:0000313" key="1">
    <source>
        <dbReference type="EMBL" id="MDK6900849.1"/>
    </source>
</evidence>
<dbReference type="EMBL" id="JASOIH010000620">
    <property type="protein sequence ID" value="MDK6900849.1"/>
    <property type="molecule type" value="Genomic_DNA"/>
</dbReference>
<organism evidence="1 2">
    <name type="scientific">Streptococcus agalactiae</name>
    <dbReference type="NCBI Taxonomy" id="1311"/>
    <lineage>
        <taxon>Bacteria</taxon>
        <taxon>Bacillati</taxon>
        <taxon>Bacillota</taxon>
        <taxon>Bacilli</taxon>
        <taxon>Lactobacillales</taxon>
        <taxon>Streptococcaceae</taxon>
        <taxon>Streptococcus</taxon>
    </lineage>
</organism>
<evidence type="ECO:0000313" key="2">
    <source>
        <dbReference type="Proteomes" id="UP001230629"/>
    </source>
</evidence>
<dbReference type="RefSeq" id="WP_285312398.1">
    <property type="nucleotide sequence ID" value="NZ_JASOIH010000620.1"/>
</dbReference>
<feature type="non-terminal residue" evidence="1">
    <location>
        <position position="79"/>
    </location>
</feature>
<sequence length="79" mass="9263">IPATDDVKNFSNTIIDDDVYYRENSLFIKKEVTDKNKEKIKDYLELNAALKDVISKQKEDFSDDEVKKAQEKLNEIYDS</sequence>
<proteinExistence type="predicted"/>
<comment type="caution">
    <text evidence="1">The sequence shown here is derived from an EMBL/GenBank/DDBJ whole genome shotgun (WGS) entry which is preliminary data.</text>
</comment>
<feature type="non-terminal residue" evidence="1">
    <location>
        <position position="1"/>
    </location>
</feature>
<name>A0AAW6XUT8_STRAG</name>
<dbReference type="AlphaFoldDB" id="A0AAW6XUT8"/>
<protein>
    <submittedName>
        <fullName evidence="1">Uncharacterized protein</fullName>
    </submittedName>
</protein>
<gene>
    <name evidence="1" type="ORF">QP229_12910</name>
</gene>
<dbReference type="Proteomes" id="UP001230629">
    <property type="component" value="Unassembled WGS sequence"/>
</dbReference>
<accession>A0AAW6XUT8</accession>
<reference evidence="1" key="1">
    <citation type="submission" date="2023-05" db="EMBL/GenBank/DDBJ databases">
        <title>Cataloging the Phylogenetic Diversity of Human Bladder Bacteria.</title>
        <authorList>
            <person name="Du J."/>
        </authorList>
    </citation>
    <scope>NUCLEOTIDE SEQUENCE</scope>
    <source>
        <strain evidence="1">UMB8703</strain>
    </source>
</reference>